<comment type="caution">
    <text evidence="3">The sequence shown here is derived from an EMBL/GenBank/DDBJ whole genome shotgun (WGS) entry which is preliminary data.</text>
</comment>
<reference evidence="3 4" key="1">
    <citation type="submission" date="2018-02" db="EMBL/GenBank/DDBJ databases">
        <title>Reclassifiation of [Polyangium] brachysporum DSM 7029 as Guopingzhaonella breviflexa gen. nov., sp. nov., a member of the family Comamonadaceae.</title>
        <authorList>
            <person name="Tang B."/>
        </authorList>
    </citation>
    <scope>NUCLEOTIDE SEQUENCE [LARGE SCALE GENOMIC DNA]</scope>
    <source>
        <strain evidence="3 4">BCRC 80649</strain>
    </source>
</reference>
<evidence type="ECO:0000313" key="4">
    <source>
        <dbReference type="Proteomes" id="UP000238605"/>
    </source>
</evidence>
<feature type="region of interest" description="Disordered" evidence="1">
    <location>
        <begin position="180"/>
        <end position="231"/>
    </location>
</feature>
<proteinExistence type="predicted"/>
<dbReference type="AlphaFoldDB" id="A0A2S5SYT3"/>
<name>A0A2S5SYT3_9BURK</name>
<feature type="compositionally biased region" description="Polar residues" evidence="1">
    <location>
        <begin position="180"/>
        <end position="189"/>
    </location>
</feature>
<evidence type="ECO:0000259" key="2">
    <source>
        <dbReference type="Pfam" id="PF10881"/>
    </source>
</evidence>
<protein>
    <recommendedName>
        <fullName evidence="2">DUF2726 domain-containing protein</fullName>
    </recommendedName>
</protein>
<dbReference type="RefSeq" id="WP_104299783.1">
    <property type="nucleotide sequence ID" value="NZ_PSNX01000001.1"/>
</dbReference>
<organism evidence="3 4">
    <name type="scientific">Caldimonas caldifontis</name>
    <dbReference type="NCBI Taxonomy" id="1452508"/>
    <lineage>
        <taxon>Bacteria</taxon>
        <taxon>Pseudomonadati</taxon>
        <taxon>Pseudomonadota</taxon>
        <taxon>Betaproteobacteria</taxon>
        <taxon>Burkholderiales</taxon>
        <taxon>Sphaerotilaceae</taxon>
        <taxon>Caldimonas</taxon>
    </lineage>
</organism>
<dbReference type="InterPro" id="IPR024402">
    <property type="entry name" value="DUF2726"/>
</dbReference>
<dbReference type="Pfam" id="PF10881">
    <property type="entry name" value="DUF2726"/>
    <property type="match status" value="1"/>
</dbReference>
<accession>A0A2S5SYT3</accession>
<feature type="domain" description="DUF2726" evidence="2">
    <location>
        <begin position="54"/>
        <end position="169"/>
    </location>
</feature>
<dbReference type="OrthoDB" id="8909853at2"/>
<dbReference type="EMBL" id="PSNX01000001">
    <property type="protein sequence ID" value="PPE67925.1"/>
    <property type="molecule type" value="Genomic_DNA"/>
</dbReference>
<evidence type="ECO:0000313" key="3">
    <source>
        <dbReference type="EMBL" id="PPE67925.1"/>
    </source>
</evidence>
<keyword evidence="4" id="KW-1185">Reference proteome</keyword>
<gene>
    <name evidence="3" type="ORF">C1704_00110</name>
</gene>
<sequence length="231" mass="25164">MDLILILVVAIVLVLGVVVWLTRQPKAGGGSGKRPKTVEALDTLMAWQPTPTRVLTGGEREAYVVLRRALPEHLILAQVPLARFLKVPTRHSYTEWLRRVGQICADIVICEPNSLAVAVVEIRSADGQESERAQKRQARMERVIKASGMPLHIWREGAIPDAEEARNAILQSLGLLTTQEGASQVSTRGASAPGRPGLDGAEQAEPPSSTWFDDLDSAPAPLSPPELPRRR</sequence>
<evidence type="ECO:0000256" key="1">
    <source>
        <dbReference type="SAM" id="MobiDB-lite"/>
    </source>
</evidence>
<dbReference type="Proteomes" id="UP000238605">
    <property type="component" value="Unassembled WGS sequence"/>
</dbReference>
<feature type="compositionally biased region" description="Pro residues" evidence="1">
    <location>
        <begin position="221"/>
        <end position="231"/>
    </location>
</feature>